<protein>
    <submittedName>
        <fullName evidence="3">WD40-repeat-containing domain protein</fullName>
    </submittedName>
</protein>
<dbReference type="OrthoDB" id="2624652at2759"/>
<dbReference type="SMART" id="SM00320">
    <property type="entry name" value="WD40"/>
    <property type="match status" value="3"/>
</dbReference>
<dbReference type="InterPro" id="IPR001680">
    <property type="entry name" value="WD40_rpt"/>
</dbReference>
<dbReference type="PANTHER" id="PTHR19879:SF9">
    <property type="entry name" value="TRANSCRIPTION INITIATION FACTOR TFIID SUBUNIT 5"/>
    <property type="match status" value="1"/>
</dbReference>
<feature type="region of interest" description="Disordered" evidence="2">
    <location>
        <begin position="262"/>
        <end position="291"/>
    </location>
</feature>
<dbReference type="GeneID" id="64634419"/>
<comment type="caution">
    <text evidence="3">The sequence shown here is derived from an EMBL/GenBank/DDBJ whole genome shotgun (WGS) entry which is preliminary data.</text>
</comment>
<dbReference type="PROSITE" id="PS50082">
    <property type="entry name" value="WD_REPEATS_2"/>
    <property type="match status" value="2"/>
</dbReference>
<accession>A0A9P7E961</accession>
<feature type="region of interest" description="Disordered" evidence="2">
    <location>
        <begin position="349"/>
        <end position="370"/>
    </location>
</feature>
<proteinExistence type="predicted"/>
<feature type="compositionally biased region" description="Polar residues" evidence="2">
    <location>
        <begin position="353"/>
        <end position="370"/>
    </location>
</feature>
<feature type="repeat" description="WD" evidence="1">
    <location>
        <begin position="178"/>
        <end position="219"/>
    </location>
</feature>
<dbReference type="Proteomes" id="UP000807769">
    <property type="component" value="Unassembled WGS sequence"/>
</dbReference>
<name>A0A9P7E961_9AGAM</name>
<organism evidence="3 4">
    <name type="scientific">Suillus subaureus</name>
    <dbReference type="NCBI Taxonomy" id="48587"/>
    <lineage>
        <taxon>Eukaryota</taxon>
        <taxon>Fungi</taxon>
        <taxon>Dikarya</taxon>
        <taxon>Basidiomycota</taxon>
        <taxon>Agaricomycotina</taxon>
        <taxon>Agaricomycetes</taxon>
        <taxon>Agaricomycetidae</taxon>
        <taxon>Boletales</taxon>
        <taxon>Suillineae</taxon>
        <taxon>Suillaceae</taxon>
        <taxon>Suillus</taxon>
    </lineage>
</organism>
<evidence type="ECO:0000313" key="4">
    <source>
        <dbReference type="Proteomes" id="UP000807769"/>
    </source>
</evidence>
<sequence length="459" mass="50044">MSYFLDGNQMISGSGNKTARRWNLREGKDIKEAREVCKNRIEVVGVSRDGRRVIAAADNLIECIDVSPDSTLLAGVLVDSVRIWHLDTGELVAGPFECGDDGIRQSALRFSEDCRKLALLSAAGRFLQVWDIQTQNLDVQKSATFNGGPHSTSLTNSNTTTTIYEFDASTLETIGAPFKGHTDIITGLALSSDCTLLASSSCDSTIKLWAFESRQLLASFDVESPLTLLSPDSRQLAYTTFFDSNIHICDIPADILASVGLSEESQPSTSKSKRSHHANLLNSDATHRPMCHKPVITPVMSPIPRPLPTRDPNTFLRFRRKLLPSPSLCFPVDLTVLLQFPATSPLPRPLIQPNENSRPTPVPPTSQFSATNTSATLKSSLHRMSTWLTPQIDHASPAIVDVPLAPGKLRYATVGAPGDDDDLIRDEDYVSPSPSLNPGSRAQMVNAGQHGNGRFCFCF</sequence>
<dbReference type="PANTHER" id="PTHR19879">
    <property type="entry name" value="TRANSCRIPTION INITIATION FACTOR TFIID"/>
    <property type="match status" value="1"/>
</dbReference>
<gene>
    <name evidence="3" type="ORF">BJ212DRAFT_1482355</name>
</gene>
<dbReference type="SUPFAM" id="SSF50978">
    <property type="entry name" value="WD40 repeat-like"/>
    <property type="match status" value="1"/>
</dbReference>
<dbReference type="InterPro" id="IPR036322">
    <property type="entry name" value="WD40_repeat_dom_sf"/>
</dbReference>
<feature type="repeat" description="WD" evidence="1">
    <location>
        <begin position="1"/>
        <end position="32"/>
    </location>
</feature>
<dbReference type="InterPro" id="IPR015943">
    <property type="entry name" value="WD40/YVTN_repeat-like_dom_sf"/>
</dbReference>
<keyword evidence="1" id="KW-0853">WD repeat</keyword>
<keyword evidence="4" id="KW-1185">Reference proteome</keyword>
<dbReference type="Gene3D" id="2.130.10.10">
    <property type="entry name" value="YVTN repeat-like/Quinoprotein amine dehydrogenase"/>
    <property type="match status" value="3"/>
</dbReference>
<dbReference type="AlphaFoldDB" id="A0A9P7E961"/>
<evidence type="ECO:0000256" key="2">
    <source>
        <dbReference type="SAM" id="MobiDB-lite"/>
    </source>
</evidence>
<dbReference type="PROSITE" id="PS50294">
    <property type="entry name" value="WD_REPEATS_REGION"/>
    <property type="match status" value="1"/>
</dbReference>
<dbReference type="Pfam" id="PF00400">
    <property type="entry name" value="WD40"/>
    <property type="match status" value="1"/>
</dbReference>
<reference evidence="3" key="1">
    <citation type="journal article" date="2020" name="New Phytol.">
        <title>Comparative genomics reveals dynamic genome evolution in host specialist ectomycorrhizal fungi.</title>
        <authorList>
            <person name="Lofgren L.A."/>
            <person name="Nguyen N.H."/>
            <person name="Vilgalys R."/>
            <person name="Ruytinx J."/>
            <person name="Liao H.L."/>
            <person name="Branco S."/>
            <person name="Kuo A."/>
            <person name="LaButti K."/>
            <person name="Lipzen A."/>
            <person name="Andreopoulos W."/>
            <person name="Pangilinan J."/>
            <person name="Riley R."/>
            <person name="Hundley H."/>
            <person name="Na H."/>
            <person name="Barry K."/>
            <person name="Grigoriev I.V."/>
            <person name="Stajich J.E."/>
            <person name="Kennedy P.G."/>
        </authorList>
    </citation>
    <scope>NUCLEOTIDE SEQUENCE</scope>
    <source>
        <strain evidence="3">MN1</strain>
    </source>
</reference>
<evidence type="ECO:0000313" key="3">
    <source>
        <dbReference type="EMBL" id="KAG1814009.1"/>
    </source>
</evidence>
<dbReference type="RefSeq" id="XP_041191645.1">
    <property type="nucleotide sequence ID" value="XM_041340403.1"/>
</dbReference>
<evidence type="ECO:0000256" key="1">
    <source>
        <dbReference type="PROSITE-ProRule" id="PRU00221"/>
    </source>
</evidence>
<dbReference type="EMBL" id="JABBWG010000022">
    <property type="protein sequence ID" value="KAG1814009.1"/>
    <property type="molecule type" value="Genomic_DNA"/>
</dbReference>